<evidence type="ECO:0000256" key="1">
    <source>
        <dbReference type="ARBA" id="ARBA00022676"/>
    </source>
</evidence>
<proteinExistence type="predicted"/>
<dbReference type="GO" id="GO:0005737">
    <property type="term" value="C:cytoplasm"/>
    <property type="evidence" value="ECO:0007669"/>
    <property type="project" value="TreeGrafter"/>
</dbReference>
<dbReference type="Proteomes" id="UP000823612">
    <property type="component" value="Unassembled WGS sequence"/>
</dbReference>
<reference evidence="3" key="2">
    <citation type="journal article" date="2021" name="PeerJ">
        <title>Extensive microbial diversity within the chicken gut microbiome revealed by metagenomics and culture.</title>
        <authorList>
            <person name="Gilroy R."/>
            <person name="Ravi A."/>
            <person name="Getino M."/>
            <person name="Pursley I."/>
            <person name="Horton D.L."/>
            <person name="Alikhan N.F."/>
            <person name="Baker D."/>
            <person name="Gharbi K."/>
            <person name="Hall N."/>
            <person name="Watson M."/>
            <person name="Adriaenssens E.M."/>
            <person name="Foster-Nyarko E."/>
            <person name="Jarju S."/>
            <person name="Secka A."/>
            <person name="Antonio M."/>
            <person name="Oren A."/>
            <person name="Chaudhuri R.R."/>
            <person name="La Ragione R."/>
            <person name="Hildebrand F."/>
            <person name="Pallen M.J."/>
        </authorList>
    </citation>
    <scope>NUCLEOTIDE SEQUENCE</scope>
    <source>
        <strain evidence="3">2889</strain>
    </source>
</reference>
<dbReference type="SUPFAM" id="SSF53167">
    <property type="entry name" value="Purine and uridine phosphorylases"/>
    <property type="match status" value="1"/>
</dbReference>
<evidence type="ECO:0000256" key="2">
    <source>
        <dbReference type="ARBA" id="ARBA00022679"/>
    </source>
</evidence>
<name>A0A9D9DQK2_9BACT</name>
<comment type="caution">
    <text evidence="3">The sequence shown here is derived from an EMBL/GenBank/DDBJ whole genome shotgun (WGS) entry which is preliminary data.</text>
</comment>
<dbReference type="GO" id="GO:0004731">
    <property type="term" value="F:purine-nucleoside phosphorylase activity"/>
    <property type="evidence" value="ECO:0007669"/>
    <property type="project" value="InterPro"/>
</dbReference>
<dbReference type="AlphaFoldDB" id="A0A9D9DQK2"/>
<evidence type="ECO:0000313" key="4">
    <source>
        <dbReference type="Proteomes" id="UP000823612"/>
    </source>
</evidence>
<keyword evidence="1" id="KW-0328">Glycosyltransferase</keyword>
<gene>
    <name evidence="3" type="ORF">IAB08_02885</name>
</gene>
<dbReference type="Gene3D" id="3.40.50.1580">
    <property type="entry name" value="Nucleoside phosphorylase domain"/>
    <property type="match status" value="1"/>
</dbReference>
<dbReference type="PANTHER" id="PTHR11904:SF9">
    <property type="entry name" value="PURINE NUCLEOSIDE PHOSPHORYLASE-RELATED"/>
    <property type="match status" value="1"/>
</dbReference>
<reference evidence="3" key="1">
    <citation type="submission" date="2020-10" db="EMBL/GenBank/DDBJ databases">
        <authorList>
            <person name="Gilroy R."/>
        </authorList>
    </citation>
    <scope>NUCLEOTIDE SEQUENCE</scope>
    <source>
        <strain evidence="3">2889</strain>
    </source>
</reference>
<protein>
    <submittedName>
        <fullName evidence="3">Purine-nucleoside phosphorylase</fullName>
    </submittedName>
</protein>
<evidence type="ECO:0000313" key="3">
    <source>
        <dbReference type="EMBL" id="MBO8432227.1"/>
    </source>
</evidence>
<accession>A0A9D9DQK2</accession>
<dbReference type="EMBL" id="JADIMZ010000037">
    <property type="protein sequence ID" value="MBO8432227.1"/>
    <property type="molecule type" value="Genomic_DNA"/>
</dbReference>
<dbReference type="GO" id="GO:0009116">
    <property type="term" value="P:nucleoside metabolic process"/>
    <property type="evidence" value="ECO:0007669"/>
    <property type="project" value="InterPro"/>
</dbReference>
<organism evidence="3 4">
    <name type="scientific">Candidatus Pullibacteroides excrementavium</name>
    <dbReference type="NCBI Taxonomy" id="2840905"/>
    <lineage>
        <taxon>Bacteria</taxon>
        <taxon>Pseudomonadati</taxon>
        <taxon>Bacteroidota</taxon>
        <taxon>Bacteroidia</taxon>
        <taxon>Bacteroidales</taxon>
        <taxon>Candidatus Pullibacteroides</taxon>
    </lineage>
</organism>
<dbReference type="InterPro" id="IPR035994">
    <property type="entry name" value="Nucleoside_phosphorylase_sf"/>
</dbReference>
<keyword evidence="2" id="KW-0808">Transferase</keyword>
<dbReference type="PANTHER" id="PTHR11904">
    <property type="entry name" value="METHYLTHIOADENOSINE/PURINE NUCLEOSIDE PHOSPHORYLASE"/>
    <property type="match status" value="1"/>
</dbReference>
<dbReference type="InterPro" id="IPR011268">
    <property type="entry name" value="Purine_phosphorylase"/>
</dbReference>
<feature type="non-terminal residue" evidence="3">
    <location>
        <position position="82"/>
    </location>
</feature>
<sequence>MDLFEKIQETAAYIHQKTQEYNPEIGIVLGSGLGGLVDELEIEKSVAYKDIPHFPVSTVAGHKGQLLFARLKSGKKVVAMQG</sequence>